<keyword evidence="5" id="KW-1015">Disulfide bond</keyword>
<evidence type="ECO:0000313" key="8">
    <source>
        <dbReference type="EMBL" id="CAL5138200.1"/>
    </source>
</evidence>
<feature type="domain" description="UPF0506" evidence="7">
    <location>
        <begin position="27"/>
        <end position="86"/>
    </location>
</feature>
<evidence type="ECO:0000256" key="3">
    <source>
        <dbReference type="ARBA" id="ARBA00022729"/>
    </source>
</evidence>
<accession>A0AAV2TLR5</accession>
<evidence type="ECO:0000313" key="9">
    <source>
        <dbReference type="Proteomes" id="UP001497525"/>
    </source>
</evidence>
<feature type="signal peptide" evidence="6">
    <location>
        <begin position="1"/>
        <end position="20"/>
    </location>
</feature>
<comment type="caution">
    <text evidence="8">The sequence shown here is derived from an EMBL/GenBank/DDBJ whole genome shotgun (WGS) entry which is preliminary data.</text>
</comment>
<name>A0AAV2TLR5_CALDB</name>
<comment type="subcellular location">
    <subcellularLocation>
        <location evidence="1">Secreted</location>
    </subcellularLocation>
</comment>
<proteinExistence type="predicted"/>
<evidence type="ECO:0000259" key="7">
    <source>
        <dbReference type="Pfam" id="PF11703"/>
    </source>
</evidence>
<keyword evidence="4" id="KW-0960">Knottin</keyword>
<feature type="chain" id="PRO_5043662919" description="UPF0506 domain-containing protein" evidence="6">
    <location>
        <begin position="21"/>
        <end position="92"/>
    </location>
</feature>
<sequence>MRLKLSTYLFVLLALLPVEAKEPTLNCKRLGEECSRFYKDKQRCCWPHKCQQVDEYKGKCVECIEDDEFCVDKSECCSGDCWNYLCKGKSLL</sequence>
<gene>
    <name evidence="8" type="ORF">CDAUBV1_LOCUS12810</name>
</gene>
<reference evidence="8" key="1">
    <citation type="submission" date="2024-06" db="EMBL/GenBank/DDBJ databases">
        <authorList>
            <person name="Liu X."/>
            <person name="Lenzi L."/>
            <person name="Haldenby T S."/>
            <person name="Uol C."/>
        </authorList>
    </citation>
    <scope>NUCLEOTIDE SEQUENCE</scope>
</reference>
<evidence type="ECO:0000256" key="4">
    <source>
        <dbReference type="ARBA" id="ARBA00022854"/>
    </source>
</evidence>
<keyword evidence="3 6" id="KW-0732">Signal</keyword>
<dbReference type="InterPro" id="IPR021712">
    <property type="entry name" value="UPF0506"/>
</dbReference>
<dbReference type="Pfam" id="PF11703">
    <property type="entry name" value="UPF0506"/>
    <property type="match status" value="1"/>
</dbReference>
<dbReference type="GO" id="GO:0005576">
    <property type="term" value="C:extracellular region"/>
    <property type="evidence" value="ECO:0007669"/>
    <property type="project" value="UniProtKB-SubCell"/>
</dbReference>
<evidence type="ECO:0000256" key="5">
    <source>
        <dbReference type="ARBA" id="ARBA00023157"/>
    </source>
</evidence>
<evidence type="ECO:0000256" key="6">
    <source>
        <dbReference type="SAM" id="SignalP"/>
    </source>
</evidence>
<evidence type="ECO:0000256" key="1">
    <source>
        <dbReference type="ARBA" id="ARBA00004613"/>
    </source>
</evidence>
<dbReference type="AlphaFoldDB" id="A0AAV2TLR5"/>
<evidence type="ECO:0000256" key="2">
    <source>
        <dbReference type="ARBA" id="ARBA00022525"/>
    </source>
</evidence>
<protein>
    <recommendedName>
        <fullName evidence="7">UPF0506 domain-containing protein</fullName>
    </recommendedName>
</protein>
<dbReference type="EMBL" id="CAXLJL010000489">
    <property type="protein sequence ID" value="CAL5138200.1"/>
    <property type="molecule type" value="Genomic_DNA"/>
</dbReference>
<organism evidence="8 9">
    <name type="scientific">Calicophoron daubneyi</name>
    <name type="common">Rumen fluke</name>
    <name type="synonym">Paramphistomum daubneyi</name>
    <dbReference type="NCBI Taxonomy" id="300641"/>
    <lineage>
        <taxon>Eukaryota</taxon>
        <taxon>Metazoa</taxon>
        <taxon>Spiralia</taxon>
        <taxon>Lophotrochozoa</taxon>
        <taxon>Platyhelminthes</taxon>
        <taxon>Trematoda</taxon>
        <taxon>Digenea</taxon>
        <taxon>Plagiorchiida</taxon>
        <taxon>Pronocephalata</taxon>
        <taxon>Paramphistomoidea</taxon>
        <taxon>Paramphistomidae</taxon>
        <taxon>Calicophoron</taxon>
    </lineage>
</organism>
<dbReference type="Proteomes" id="UP001497525">
    <property type="component" value="Unassembled WGS sequence"/>
</dbReference>
<keyword evidence="2" id="KW-0964">Secreted</keyword>